<feature type="domain" description="Ubiquitin-like" evidence="2">
    <location>
        <begin position="358"/>
        <end position="430"/>
    </location>
</feature>
<keyword evidence="4" id="KW-1185">Reference proteome</keyword>
<dbReference type="OrthoDB" id="3365399at2759"/>
<dbReference type="Pfam" id="PF11976">
    <property type="entry name" value="Rad60-SLD"/>
    <property type="match status" value="1"/>
</dbReference>
<accession>A0A0F4YUB0</accession>
<dbReference type="RefSeq" id="XP_013328292.1">
    <property type="nucleotide sequence ID" value="XM_013472838.1"/>
</dbReference>
<dbReference type="CDD" id="cd17080">
    <property type="entry name" value="Ubl_SLD2_Esc2_like"/>
    <property type="match status" value="1"/>
</dbReference>
<protein>
    <recommendedName>
        <fullName evidence="2">Ubiquitin-like domain-containing protein</fullName>
    </recommendedName>
</protein>
<comment type="caution">
    <text evidence="3">The sequence shown here is derived from an EMBL/GenBank/DDBJ whole genome shotgun (WGS) entry which is preliminary data.</text>
</comment>
<dbReference type="GeneID" id="25316635"/>
<dbReference type="Gene3D" id="3.10.20.90">
    <property type="entry name" value="Phosphatidylinositol 3-kinase Catalytic Subunit, Chain A, domain 1"/>
    <property type="match status" value="1"/>
</dbReference>
<evidence type="ECO:0000259" key="2">
    <source>
        <dbReference type="PROSITE" id="PS50053"/>
    </source>
</evidence>
<feature type="compositionally biased region" description="Low complexity" evidence="1">
    <location>
        <begin position="66"/>
        <end position="76"/>
    </location>
</feature>
<name>A0A0F4YUB0_RASE3</name>
<evidence type="ECO:0000313" key="4">
    <source>
        <dbReference type="Proteomes" id="UP000053958"/>
    </source>
</evidence>
<proteinExistence type="predicted"/>
<dbReference type="Proteomes" id="UP000053958">
    <property type="component" value="Unassembled WGS sequence"/>
</dbReference>
<dbReference type="SUPFAM" id="SSF54236">
    <property type="entry name" value="Ubiquitin-like"/>
    <property type="match status" value="1"/>
</dbReference>
<evidence type="ECO:0000313" key="3">
    <source>
        <dbReference type="EMBL" id="KKA21680.1"/>
    </source>
</evidence>
<gene>
    <name evidence="3" type="ORF">T310_4287</name>
</gene>
<organism evidence="3 4">
    <name type="scientific">Rasamsonia emersonii (strain ATCC 16479 / CBS 393.64 / IMI 116815)</name>
    <dbReference type="NCBI Taxonomy" id="1408163"/>
    <lineage>
        <taxon>Eukaryota</taxon>
        <taxon>Fungi</taxon>
        <taxon>Dikarya</taxon>
        <taxon>Ascomycota</taxon>
        <taxon>Pezizomycotina</taxon>
        <taxon>Eurotiomycetes</taxon>
        <taxon>Eurotiomycetidae</taxon>
        <taxon>Eurotiales</taxon>
        <taxon>Trichocomaceae</taxon>
        <taxon>Rasamsonia</taxon>
    </lineage>
</organism>
<dbReference type="InterPro" id="IPR022617">
    <property type="entry name" value="Rad60/SUMO-like_dom"/>
</dbReference>
<feature type="region of interest" description="Disordered" evidence="1">
    <location>
        <begin position="30"/>
        <end position="77"/>
    </location>
</feature>
<sequence>MRSFFNRPAWASTTDDSAFPEFYRRSQQTYSDIVAENRQQRKSVTGSHPERHHVKDEKALKRRRISSSSVNKGSDSVHLTVGTESHCSTLRNFEGAIHTGTDIQRSVDLENGQKGRPDDVAESAVDATSTAAFPVTVDIECSTHEGVSFSRTPCKRTINKSSVTSEESPVPPEARLRFEEKVEGNLTYRSEMTRSGNIQECQDSCQLEDTRHDTYRSNYCPQEDQVVQILITSDIENTKPLIVQRRMSQRLRDVRLAWCRRQGFGDEMTSSVFLTWNGKRLFDVTTCKSLGIDNLANTSNLWPSDNDHCDEINGIRIHMEATTDELLKSRKRNLLHDSVQYACGFVEREEDNAKDGFVRIILKSPGLEDLRIKVRPQTKFSNVIATFRDKKRISSDRKVQLLFDGELLDPDASVKDHEITDLDLVDVLVK</sequence>
<dbReference type="AlphaFoldDB" id="A0A0F4YUB0"/>
<dbReference type="InterPro" id="IPR029071">
    <property type="entry name" value="Ubiquitin-like_domsf"/>
</dbReference>
<dbReference type="EMBL" id="LASV01000173">
    <property type="protein sequence ID" value="KKA21680.1"/>
    <property type="molecule type" value="Genomic_DNA"/>
</dbReference>
<reference evidence="3 4" key="1">
    <citation type="submission" date="2015-04" db="EMBL/GenBank/DDBJ databases">
        <authorList>
            <person name="Heijne W.H."/>
            <person name="Fedorova N.D."/>
            <person name="Nierman W.C."/>
            <person name="Vollebregt A.W."/>
            <person name="Zhao Z."/>
            <person name="Wu L."/>
            <person name="Kumar M."/>
            <person name="Stam H."/>
            <person name="van den Berg M.A."/>
            <person name="Pel H.J."/>
        </authorList>
    </citation>
    <scope>NUCLEOTIDE SEQUENCE [LARGE SCALE GENOMIC DNA]</scope>
    <source>
        <strain evidence="3 4">CBS 393.64</strain>
    </source>
</reference>
<dbReference type="InterPro" id="IPR000626">
    <property type="entry name" value="Ubiquitin-like_dom"/>
</dbReference>
<evidence type="ECO:0000256" key="1">
    <source>
        <dbReference type="SAM" id="MobiDB-lite"/>
    </source>
</evidence>
<dbReference type="PROSITE" id="PS50053">
    <property type="entry name" value="UBIQUITIN_2"/>
    <property type="match status" value="1"/>
</dbReference>